<dbReference type="AlphaFoldDB" id="A0AAD5F341"/>
<dbReference type="Proteomes" id="UP001054821">
    <property type="component" value="Chromosome 1"/>
</dbReference>
<accession>A0AAD5F341</accession>
<proteinExistence type="predicted"/>
<comment type="caution">
    <text evidence="2">The sequence shown here is derived from an EMBL/GenBank/DDBJ whole genome shotgun (WGS) entry which is preliminary data.</text>
</comment>
<protein>
    <submittedName>
        <fullName evidence="2">Uncharacterized protein</fullName>
    </submittedName>
</protein>
<evidence type="ECO:0000256" key="1">
    <source>
        <dbReference type="SAM" id="MobiDB-lite"/>
    </source>
</evidence>
<evidence type="ECO:0000313" key="2">
    <source>
        <dbReference type="EMBL" id="KAI5351541.1"/>
    </source>
</evidence>
<sequence length="150" mass="16730">MGGLINFRQPELLQIASPNSYPRYNTPFGTTFILGPTSKNDRKWPESHPEIRPHFGLQIELPMLEIDQILPNHQLEHIERMEKDTKFEENGGRRCPNELHEIPSKTVQTTLFLVVSGDHDSGSRLRWAGTGRGKCGGSNGTGLPSIGGRS</sequence>
<gene>
    <name evidence="2" type="ORF">L3X38_004432</name>
</gene>
<dbReference type="EMBL" id="JAJFAZ020000001">
    <property type="protein sequence ID" value="KAI5351541.1"/>
    <property type="molecule type" value="Genomic_DNA"/>
</dbReference>
<keyword evidence="3" id="KW-1185">Reference proteome</keyword>
<name>A0AAD5F341_PRUDU</name>
<evidence type="ECO:0000313" key="3">
    <source>
        <dbReference type="Proteomes" id="UP001054821"/>
    </source>
</evidence>
<feature type="region of interest" description="Disordered" evidence="1">
    <location>
        <begin position="119"/>
        <end position="150"/>
    </location>
</feature>
<organism evidence="2 3">
    <name type="scientific">Prunus dulcis</name>
    <name type="common">Almond</name>
    <name type="synonym">Amygdalus dulcis</name>
    <dbReference type="NCBI Taxonomy" id="3755"/>
    <lineage>
        <taxon>Eukaryota</taxon>
        <taxon>Viridiplantae</taxon>
        <taxon>Streptophyta</taxon>
        <taxon>Embryophyta</taxon>
        <taxon>Tracheophyta</taxon>
        <taxon>Spermatophyta</taxon>
        <taxon>Magnoliopsida</taxon>
        <taxon>eudicotyledons</taxon>
        <taxon>Gunneridae</taxon>
        <taxon>Pentapetalae</taxon>
        <taxon>rosids</taxon>
        <taxon>fabids</taxon>
        <taxon>Rosales</taxon>
        <taxon>Rosaceae</taxon>
        <taxon>Amygdaloideae</taxon>
        <taxon>Amygdaleae</taxon>
        <taxon>Prunus</taxon>
    </lineage>
</organism>
<feature type="compositionally biased region" description="Gly residues" evidence="1">
    <location>
        <begin position="130"/>
        <end position="140"/>
    </location>
</feature>
<reference evidence="2 3" key="1">
    <citation type="journal article" date="2022" name="G3 (Bethesda)">
        <title>Whole-genome sequence and methylome profiling of the almond [Prunus dulcis (Mill.) D.A. Webb] cultivar 'Nonpareil'.</title>
        <authorList>
            <person name="D'Amico-Willman K.M."/>
            <person name="Ouma W.Z."/>
            <person name="Meulia T."/>
            <person name="Sideli G.M."/>
            <person name="Gradziel T.M."/>
            <person name="Fresnedo-Ramirez J."/>
        </authorList>
    </citation>
    <scope>NUCLEOTIDE SEQUENCE [LARGE SCALE GENOMIC DNA]</scope>
    <source>
        <strain evidence="2">Clone GOH B32 T37-40</strain>
    </source>
</reference>